<organism evidence="1 2">
    <name type="scientific">Rhodobacter xanthinilyticus</name>
    <dbReference type="NCBI Taxonomy" id="1850250"/>
    <lineage>
        <taxon>Bacteria</taxon>
        <taxon>Pseudomonadati</taxon>
        <taxon>Pseudomonadota</taxon>
        <taxon>Alphaproteobacteria</taxon>
        <taxon>Rhodobacterales</taxon>
        <taxon>Rhodobacter group</taxon>
        <taxon>Rhodobacter</taxon>
    </lineage>
</organism>
<accession>A0A1D9MAA7</accession>
<gene>
    <name evidence="1" type="ORF">LPB142_05130</name>
</gene>
<protein>
    <recommendedName>
        <fullName evidence="3">DUF2125 domain-containing protein</fullName>
    </recommendedName>
</protein>
<dbReference type="RefSeq" id="WP_071165714.1">
    <property type="nucleotide sequence ID" value="NZ_CP017781.1"/>
</dbReference>
<sequence>MRGFFGVIAVAGLAGGYWAAGTAALESALGAAQESGRFRVEALSPSQRPDRFAVAMTAPALADPGAELAVRAAAADLWAPLWNPLSWHLDARGKVDILYQGQLVTVDHQGLSGAVRARPGLALPLAQARLALREARLGGPAGAGLGVGALEVDLRATDTPARYHLSGVARDLAPPPEALPQGAGLPALPARIETLALEADLTLSAPIALRAGAAPALTALDIGAASLAWGPLTAEASGRLEIDATGAPSGTLLVKTASWEGWLALLEAEGLIPPERAGLLRSVAAGLAAQNGGVLSLPLGLSKGQMNLGPVPLGPAPRLR</sequence>
<dbReference type="STRING" id="1850250.LPB142_05130"/>
<evidence type="ECO:0000313" key="2">
    <source>
        <dbReference type="Proteomes" id="UP000176562"/>
    </source>
</evidence>
<dbReference type="Proteomes" id="UP000176562">
    <property type="component" value="Chromosome"/>
</dbReference>
<dbReference type="Pfam" id="PF09898">
    <property type="entry name" value="DUF2125"/>
    <property type="match status" value="1"/>
</dbReference>
<evidence type="ECO:0000313" key="1">
    <source>
        <dbReference type="EMBL" id="AOZ68773.1"/>
    </source>
</evidence>
<keyword evidence="2" id="KW-1185">Reference proteome</keyword>
<reference evidence="1 2" key="1">
    <citation type="submission" date="2016-10" db="EMBL/GenBank/DDBJ databases">
        <title>Rhodobacter sp. LPB0142, isolated from sea water.</title>
        <authorList>
            <person name="Kim E."/>
            <person name="Yi H."/>
        </authorList>
    </citation>
    <scope>NUCLEOTIDE SEQUENCE [LARGE SCALE GENOMIC DNA]</scope>
    <source>
        <strain evidence="1 2">LPB0142</strain>
    </source>
</reference>
<dbReference type="AlphaFoldDB" id="A0A1D9MAA7"/>
<evidence type="ECO:0008006" key="3">
    <source>
        <dbReference type="Google" id="ProtNLM"/>
    </source>
</evidence>
<dbReference type="KEGG" id="rhp:LPB142_05130"/>
<proteinExistence type="predicted"/>
<dbReference type="InterPro" id="IPR018666">
    <property type="entry name" value="DUF2125"/>
</dbReference>
<name>A0A1D9MAA7_9RHOB</name>
<dbReference type="EMBL" id="CP017781">
    <property type="protein sequence ID" value="AOZ68773.1"/>
    <property type="molecule type" value="Genomic_DNA"/>
</dbReference>